<dbReference type="HAMAP" id="MF_03115">
    <property type="entry name" value="Anamorsin"/>
    <property type="match status" value="1"/>
</dbReference>
<keyword evidence="8 10" id="KW-0411">Iron-sulfur</keyword>
<sequence>MKQSYYNSDVSGSNVLLVWAGYNVKLEEIIGHVKESCKIQNLQVEQIDRLLLANFADSSYEVVLSNILEPYSHVHSVVTLGELLRLVKPSGKFIFRAAVRDQEQPVLGLSTEAEILSALKLSGWVDTQVIPVELSASDLERVKTGLNTSAEIKVIEIVSKKPNYEVGASSLLSFKKAVPTSVAAVWKLDDTVEDDLIDDDQLLEEEDLKKPDPATLRVCGTTGKRKACKNCSCGLAEELASEGAGDSAPPEPKTSSCGNCYLGDAFRCSTCPYLGMPAFKPGEKIQLTDNQMKADA</sequence>
<feature type="binding site" evidence="10">
    <location>
        <position position="219"/>
    </location>
    <ligand>
        <name>[2Fe-2S] cluster</name>
        <dbReference type="ChEBI" id="CHEBI:190135"/>
    </ligand>
</feature>
<keyword evidence="4 10" id="KW-0963">Cytoplasm</keyword>
<feature type="short sequence motif" description="Cx2C motif 2" evidence="10">
    <location>
        <begin position="268"/>
        <end position="271"/>
    </location>
</feature>
<dbReference type="GO" id="GO:0009055">
    <property type="term" value="F:electron transfer activity"/>
    <property type="evidence" value="ECO:0007669"/>
    <property type="project" value="UniProtKB-UniRule"/>
</dbReference>
<organism evidence="14">
    <name type="scientific">Cuerna arida</name>
    <dbReference type="NCBI Taxonomy" id="1464854"/>
    <lineage>
        <taxon>Eukaryota</taxon>
        <taxon>Metazoa</taxon>
        <taxon>Ecdysozoa</taxon>
        <taxon>Arthropoda</taxon>
        <taxon>Hexapoda</taxon>
        <taxon>Insecta</taxon>
        <taxon>Pterygota</taxon>
        <taxon>Neoptera</taxon>
        <taxon>Paraneoptera</taxon>
        <taxon>Hemiptera</taxon>
        <taxon>Auchenorrhyncha</taxon>
        <taxon>Membracoidea</taxon>
        <taxon>Cicadellidae</taxon>
        <taxon>Cicadellinae</taxon>
        <taxon>Proconiini</taxon>
        <taxon>Cuerna</taxon>
    </lineage>
</organism>
<dbReference type="GO" id="GO:0005758">
    <property type="term" value="C:mitochondrial intermembrane space"/>
    <property type="evidence" value="ECO:0007669"/>
    <property type="project" value="UniProtKB-SubCell"/>
</dbReference>
<dbReference type="EMBL" id="GECZ01010627">
    <property type="protein sequence ID" value="JAS59142.1"/>
    <property type="molecule type" value="Transcribed_RNA"/>
</dbReference>
<keyword evidence="5 10" id="KW-0001">2Fe-2S</keyword>
<feature type="binding site" evidence="10">
    <location>
        <position position="260"/>
    </location>
    <ligand>
        <name>[4Fe-4S] cluster</name>
        <dbReference type="ChEBI" id="CHEBI:49883"/>
    </ligand>
</feature>
<proteinExistence type="inferred from homology"/>
<evidence type="ECO:0000256" key="10">
    <source>
        <dbReference type="HAMAP-Rule" id="MF_03115"/>
    </source>
</evidence>
<feature type="region of interest" description="Fe-S binding site B" evidence="10">
    <location>
        <begin position="257"/>
        <end position="271"/>
    </location>
</feature>
<comment type="caution">
    <text evidence="10">Lacks conserved residue(s) required for the propagation of feature annotation.</text>
</comment>
<comment type="domain">
    <text evidence="10">The twin Cx2C motifs are involved in the recognition by the mitochondrial MIA40-ERV1 disulfide relay system. The formation of 2 disulfide bonds in the Cx2C motifs through dithiol/disulfide exchange reactions effectively traps the protein in the mitochondrial intermembrane space.</text>
</comment>
<feature type="short sequence motif" description="Cx2C motif 1" evidence="10">
    <location>
        <begin position="257"/>
        <end position="260"/>
    </location>
</feature>
<evidence type="ECO:0000256" key="7">
    <source>
        <dbReference type="ARBA" id="ARBA00023004"/>
    </source>
</evidence>
<feature type="domain" description="Anamorsin N-terminal" evidence="12">
    <location>
        <begin position="12"/>
        <end position="169"/>
    </location>
</feature>
<keyword evidence="7 10" id="KW-0408">Iron</keyword>
<evidence type="ECO:0000259" key="12">
    <source>
        <dbReference type="Pfam" id="PF20922"/>
    </source>
</evidence>
<evidence type="ECO:0000256" key="9">
    <source>
        <dbReference type="ARBA" id="ARBA00023128"/>
    </source>
</evidence>
<dbReference type="InterPro" id="IPR029063">
    <property type="entry name" value="SAM-dependent_MTases_sf"/>
</dbReference>
<feature type="binding site" evidence="10">
    <location>
        <position position="228"/>
    </location>
    <ligand>
        <name>[2Fe-2S] cluster</name>
        <dbReference type="ChEBI" id="CHEBI:190135"/>
    </ligand>
</feature>
<evidence type="ECO:0000313" key="14">
    <source>
        <dbReference type="EMBL" id="JAS59142.1"/>
    </source>
</evidence>
<dbReference type="Pfam" id="PF20922">
    <property type="entry name" value="Anamorsin_N"/>
    <property type="match status" value="1"/>
</dbReference>
<name>A0A1B6G9N3_9HEMI</name>
<comment type="cofactor">
    <cofactor evidence="1 10">
        <name>[4Fe-4S] cluster</name>
        <dbReference type="ChEBI" id="CHEBI:49883"/>
    </cofactor>
</comment>
<evidence type="ECO:0000256" key="3">
    <source>
        <dbReference type="ARBA" id="ARBA00022485"/>
    </source>
</evidence>
<dbReference type="PANTHER" id="PTHR13273:SF14">
    <property type="entry name" value="ANAMORSIN"/>
    <property type="match status" value="1"/>
</dbReference>
<evidence type="ECO:0000256" key="1">
    <source>
        <dbReference type="ARBA" id="ARBA00001966"/>
    </source>
</evidence>
<feature type="domain" description="Anamorsin C-terminal" evidence="11">
    <location>
        <begin position="252"/>
        <end position="287"/>
    </location>
</feature>
<evidence type="ECO:0000256" key="4">
    <source>
        <dbReference type="ARBA" id="ARBA00022490"/>
    </source>
</evidence>
<feature type="binding site" evidence="10">
    <location>
        <position position="231"/>
    </location>
    <ligand>
        <name>[2Fe-2S] cluster</name>
        <dbReference type="ChEBI" id="CHEBI:190135"/>
    </ligand>
</feature>
<evidence type="ECO:0000313" key="13">
    <source>
        <dbReference type="EMBL" id="JAS47609.1"/>
    </source>
</evidence>
<feature type="binding site" evidence="10">
    <location>
        <position position="271"/>
    </location>
    <ligand>
        <name>[4Fe-4S] cluster</name>
        <dbReference type="ChEBI" id="CHEBI:49883"/>
    </ligand>
</feature>
<comment type="function">
    <text evidence="10">Component of the cytosolic iron-sulfur (Fe-S) protein assembly (CIA) machinery. Required for the maturation of extramitochondrial Fe-S proteins. Part of an electron transfer chain functioning in an early step of cytosolic Fe-S biogenesis, facilitating the de novo assembly of a [4Fe-4S] cluster on the cytosolic Fe-S scaffold complex. Electrons are transferred from NADPH via a FAD- and FMN-containing diflavin oxidoreductase. Together with the diflavin oxidoreductase, also required for the assembly of the diferric tyrosyl radical cofactor of ribonucleotide reductase (RNR), probably by providing electrons for reduction during radical cofactor maturation in the catalytic small subunit.</text>
</comment>
<comment type="domain">
    <text evidence="10">The N-terminal domain has structural similarity with S-adenosyl-L-methionine-dependent methyltransferases, but does not bind S-adenosyl-L-methionine. It is required for correct assembly of the 2 Fe-S clusters.</text>
</comment>
<dbReference type="GO" id="GO:0016226">
    <property type="term" value="P:iron-sulfur cluster assembly"/>
    <property type="evidence" value="ECO:0007669"/>
    <property type="project" value="UniProtKB-UniRule"/>
</dbReference>
<dbReference type="AlphaFoldDB" id="A0A1B6G9N3"/>
<dbReference type="InterPro" id="IPR007785">
    <property type="entry name" value="Anamorsin"/>
</dbReference>
<comment type="domain">
    <text evidence="10">The C-terminal domain binds 2 Fe-S clusters but is otherwise mostly in an intrinsically disordered conformation.</text>
</comment>
<keyword evidence="9 10" id="KW-0496">Mitochondrion</keyword>
<evidence type="ECO:0000256" key="2">
    <source>
        <dbReference type="ARBA" id="ARBA00008169"/>
    </source>
</evidence>
<comment type="subunit">
    <text evidence="10">Monomer.</text>
</comment>
<accession>A0A1B6G9N3</accession>
<dbReference type="Gene3D" id="3.40.50.150">
    <property type="entry name" value="Vaccinia Virus protein VP39"/>
    <property type="match status" value="1"/>
</dbReference>
<dbReference type="InterPro" id="IPR049011">
    <property type="entry name" value="Anamorsin_N_metazoan"/>
</dbReference>
<dbReference type="InterPro" id="IPR046408">
    <property type="entry name" value="CIAPIN1"/>
</dbReference>
<dbReference type="EMBL" id="GECZ01022160">
    <property type="protein sequence ID" value="JAS47609.1"/>
    <property type="molecule type" value="Transcribed_RNA"/>
</dbReference>
<dbReference type="PANTHER" id="PTHR13273">
    <property type="entry name" value="ANAMORSIN"/>
    <property type="match status" value="1"/>
</dbReference>
<comment type="similarity">
    <text evidence="2 10">Belongs to the anamorsin family.</text>
</comment>
<comment type="subcellular location">
    <subcellularLocation>
        <location evidence="10">Cytoplasm</location>
    </subcellularLocation>
    <subcellularLocation>
        <location evidence="10">Mitochondrion intermembrane space</location>
    </subcellularLocation>
</comment>
<evidence type="ECO:0000259" key="11">
    <source>
        <dbReference type="Pfam" id="PF05093"/>
    </source>
</evidence>
<dbReference type="GO" id="GO:0051539">
    <property type="term" value="F:4 iron, 4 sulfur cluster binding"/>
    <property type="evidence" value="ECO:0007669"/>
    <property type="project" value="UniProtKB-KW"/>
</dbReference>
<evidence type="ECO:0000256" key="8">
    <source>
        <dbReference type="ARBA" id="ARBA00023014"/>
    </source>
</evidence>
<protein>
    <recommendedName>
        <fullName evidence="10">Anamorsin homolog</fullName>
    </recommendedName>
    <alternativeName>
        <fullName evidence="10">Fe-S cluster assembly protein DRE2 homolog</fullName>
    </alternativeName>
</protein>
<feature type="binding site" evidence="10">
    <location>
        <position position="268"/>
    </location>
    <ligand>
        <name>[4Fe-4S] cluster</name>
        <dbReference type="ChEBI" id="CHEBI:49883"/>
    </ligand>
</feature>
<evidence type="ECO:0000256" key="6">
    <source>
        <dbReference type="ARBA" id="ARBA00022723"/>
    </source>
</evidence>
<comment type="cofactor">
    <cofactor evidence="10">
        <name>[2Fe-2S] cluster</name>
        <dbReference type="ChEBI" id="CHEBI:190135"/>
    </cofactor>
</comment>
<dbReference type="SUPFAM" id="SSF53335">
    <property type="entry name" value="S-adenosyl-L-methionine-dependent methyltransferases"/>
    <property type="match status" value="1"/>
</dbReference>
<evidence type="ECO:0000256" key="5">
    <source>
        <dbReference type="ARBA" id="ARBA00022714"/>
    </source>
</evidence>
<gene>
    <name evidence="14" type="ORF">g.22007</name>
    <name evidence="13" type="ORF">g.22008</name>
</gene>
<dbReference type="GO" id="GO:0051537">
    <property type="term" value="F:2 iron, 2 sulfur cluster binding"/>
    <property type="evidence" value="ECO:0007669"/>
    <property type="project" value="UniProtKB-UniRule"/>
</dbReference>
<keyword evidence="6 10" id="KW-0479">Metal-binding</keyword>
<feature type="binding site" evidence="10">
    <location>
        <position position="257"/>
    </location>
    <ligand>
        <name>[4Fe-4S] cluster</name>
        <dbReference type="ChEBI" id="CHEBI:49883"/>
    </ligand>
</feature>
<keyword evidence="3 10" id="KW-0004">4Fe-4S</keyword>
<dbReference type="Pfam" id="PF05093">
    <property type="entry name" value="CIAPIN1"/>
    <property type="match status" value="1"/>
</dbReference>
<reference evidence="14" key="1">
    <citation type="submission" date="2015-11" db="EMBL/GenBank/DDBJ databases">
        <title>De novo transcriptome assembly of four potential Pierce s Disease insect vectors from Arizona vineyards.</title>
        <authorList>
            <person name="Tassone E.E."/>
        </authorList>
    </citation>
    <scope>NUCLEOTIDE SEQUENCE</scope>
</reference>
<feature type="binding site" evidence="10">
    <location>
        <position position="233"/>
    </location>
    <ligand>
        <name>[2Fe-2S] cluster</name>
        <dbReference type="ChEBI" id="CHEBI:190135"/>
    </ligand>
</feature>
<dbReference type="GO" id="GO:0046872">
    <property type="term" value="F:metal ion binding"/>
    <property type="evidence" value="ECO:0007669"/>
    <property type="project" value="UniProtKB-KW"/>
</dbReference>